<proteinExistence type="predicted"/>
<comment type="caution">
    <text evidence="1">The sequence shown here is derived from an EMBL/GenBank/DDBJ whole genome shotgun (WGS) entry which is preliminary data.</text>
</comment>
<accession>A0ABU7BXV7</accession>
<evidence type="ECO:0000313" key="2">
    <source>
        <dbReference type="Proteomes" id="UP001345963"/>
    </source>
</evidence>
<name>A0ABU7BXV7_9TELE</name>
<organism evidence="1 2">
    <name type="scientific">Ataeniobius toweri</name>
    <dbReference type="NCBI Taxonomy" id="208326"/>
    <lineage>
        <taxon>Eukaryota</taxon>
        <taxon>Metazoa</taxon>
        <taxon>Chordata</taxon>
        <taxon>Craniata</taxon>
        <taxon>Vertebrata</taxon>
        <taxon>Euteleostomi</taxon>
        <taxon>Actinopterygii</taxon>
        <taxon>Neopterygii</taxon>
        <taxon>Teleostei</taxon>
        <taxon>Neoteleostei</taxon>
        <taxon>Acanthomorphata</taxon>
        <taxon>Ovalentaria</taxon>
        <taxon>Atherinomorphae</taxon>
        <taxon>Cyprinodontiformes</taxon>
        <taxon>Goodeidae</taxon>
        <taxon>Ataeniobius</taxon>
    </lineage>
</organism>
<evidence type="ECO:0000313" key="1">
    <source>
        <dbReference type="EMBL" id="MED6254885.1"/>
    </source>
</evidence>
<keyword evidence="2" id="KW-1185">Reference proteome</keyword>
<dbReference type="EMBL" id="JAHUTI010070000">
    <property type="protein sequence ID" value="MED6254885.1"/>
    <property type="molecule type" value="Genomic_DNA"/>
</dbReference>
<gene>
    <name evidence="1" type="ORF">ATANTOWER_001554</name>
</gene>
<feature type="non-terminal residue" evidence="1">
    <location>
        <position position="1"/>
    </location>
</feature>
<sequence length="140" mass="15196">FQLSSSSGNGLVEQKFGCELLSLQICASVALSFETGGNGTETPSQPVYTPSDVRAATSVELRMSKCATKMDGPNSVFKVFLLESCAAFCLLHIYCLLRKHAASIRARSSHIRTEEPRLSSTCNNRGAARFLKFTSDEVPN</sequence>
<protein>
    <submittedName>
        <fullName evidence="1">Uncharacterized protein</fullName>
    </submittedName>
</protein>
<reference evidence="1 2" key="1">
    <citation type="submission" date="2021-07" db="EMBL/GenBank/DDBJ databases">
        <authorList>
            <person name="Palmer J.M."/>
        </authorList>
    </citation>
    <scope>NUCLEOTIDE SEQUENCE [LARGE SCALE GENOMIC DNA]</scope>
    <source>
        <strain evidence="1 2">AT_MEX2019</strain>
        <tissue evidence="1">Muscle</tissue>
    </source>
</reference>
<dbReference type="Proteomes" id="UP001345963">
    <property type="component" value="Unassembled WGS sequence"/>
</dbReference>